<dbReference type="EMBL" id="FSRA01000002">
    <property type="protein sequence ID" value="SIO51199.1"/>
    <property type="molecule type" value="Genomic_DNA"/>
</dbReference>
<evidence type="ECO:0000313" key="2">
    <source>
        <dbReference type="EMBL" id="SIO51199.1"/>
    </source>
</evidence>
<dbReference type="RefSeq" id="WP_074242287.1">
    <property type="nucleotide sequence ID" value="NZ_FSRA01000002.1"/>
</dbReference>
<feature type="chain" id="PRO_5012591052" evidence="1">
    <location>
        <begin position="23"/>
        <end position="234"/>
    </location>
</feature>
<keyword evidence="1" id="KW-0732">Signal</keyword>
<evidence type="ECO:0000256" key="1">
    <source>
        <dbReference type="SAM" id="SignalP"/>
    </source>
</evidence>
<reference evidence="2 3" key="1">
    <citation type="submission" date="2016-11" db="EMBL/GenBank/DDBJ databases">
        <authorList>
            <person name="Jaros S."/>
            <person name="Januszkiewicz K."/>
            <person name="Wedrychowicz H."/>
        </authorList>
    </citation>
    <scope>NUCLEOTIDE SEQUENCE [LARGE SCALE GENOMIC DNA]</scope>
    <source>
        <strain evidence="2 3">DSM 24787</strain>
    </source>
</reference>
<evidence type="ECO:0000313" key="3">
    <source>
        <dbReference type="Proteomes" id="UP000185003"/>
    </source>
</evidence>
<organism evidence="2 3">
    <name type="scientific">Chitinophaga niabensis</name>
    <dbReference type="NCBI Taxonomy" id="536979"/>
    <lineage>
        <taxon>Bacteria</taxon>
        <taxon>Pseudomonadati</taxon>
        <taxon>Bacteroidota</taxon>
        <taxon>Chitinophagia</taxon>
        <taxon>Chitinophagales</taxon>
        <taxon>Chitinophagaceae</taxon>
        <taxon>Chitinophaga</taxon>
    </lineage>
</organism>
<dbReference type="AlphaFoldDB" id="A0A1N6K3P9"/>
<name>A0A1N6K3P9_9BACT</name>
<proteinExistence type="predicted"/>
<feature type="signal peptide" evidence="1">
    <location>
        <begin position="1"/>
        <end position="22"/>
    </location>
</feature>
<accession>A0A1N6K3P9</accession>
<dbReference type="STRING" id="536979.SAMN04488055_5019"/>
<keyword evidence="3" id="KW-1185">Reference proteome</keyword>
<sequence length="234" mass="26151">MKYLMLLAVLCLAACNSTLPPAAEDSTILAKDTALVIPANEEKEYVTDPVDTFTHVVFDDFKATLAPLVASAGEEPNEGTEPDTVTLEAGPGENMEGIKIYIRSDKLSDIKVEERLETHMAIATEEGFYELDNWKHGHTTWEELLKDNDSTFVTRFYSPEDYRIFPEVTLEEVKAAVKEQGGEEWLKHLKEAKTVKDDAFEILGDKYLLRVSGKRKSDGVIVTKIIIVYLTSGC</sequence>
<dbReference type="OrthoDB" id="5984340at2"/>
<dbReference type="Proteomes" id="UP000185003">
    <property type="component" value="Unassembled WGS sequence"/>
</dbReference>
<protein>
    <submittedName>
        <fullName evidence="2">Uncharacterized protein</fullName>
    </submittedName>
</protein>
<gene>
    <name evidence="2" type="ORF">SAMN04488055_5019</name>
</gene>